<gene>
    <name evidence="2" type="ORF">F1193_14995</name>
</gene>
<comment type="caution">
    <text evidence="2">The sequence shown here is derived from an EMBL/GenBank/DDBJ whole genome shotgun (WGS) entry which is preliminary data.</text>
</comment>
<dbReference type="GO" id="GO:0032259">
    <property type="term" value="P:methylation"/>
    <property type="evidence" value="ECO:0007669"/>
    <property type="project" value="UniProtKB-KW"/>
</dbReference>
<name>A0A5M6HNH0_9HYPH</name>
<proteinExistence type="predicted"/>
<organism evidence="2 3">
    <name type="scientific">Blastochloris sulfoviridis</name>
    <dbReference type="NCBI Taxonomy" id="50712"/>
    <lineage>
        <taxon>Bacteria</taxon>
        <taxon>Pseudomonadati</taxon>
        <taxon>Pseudomonadota</taxon>
        <taxon>Alphaproteobacteria</taxon>
        <taxon>Hyphomicrobiales</taxon>
        <taxon>Blastochloridaceae</taxon>
        <taxon>Blastochloris</taxon>
    </lineage>
</organism>
<dbReference type="Proteomes" id="UP000323886">
    <property type="component" value="Unassembled WGS sequence"/>
</dbReference>
<dbReference type="InterPro" id="IPR029063">
    <property type="entry name" value="SAM-dependent_MTases_sf"/>
</dbReference>
<dbReference type="CDD" id="cd02440">
    <property type="entry name" value="AdoMet_MTases"/>
    <property type="match status" value="1"/>
</dbReference>
<evidence type="ECO:0000313" key="3">
    <source>
        <dbReference type="Proteomes" id="UP000323886"/>
    </source>
</evidence>
<protein>
    <submittedName>
        <fullName evidence="2">Class I SAM-dependent methyltransferase</fullName>
    </submittedName>
</protein>
<dbReference type="AlphaFoldDB" id="A0A5M6HNH0"/>
<feature type="domain" description="Methyltransferase type 11" evidence="1">
    <location>
        <begin position="91"/>
        <end position="183"/>
    </location>
</feature>
<dbReference type="Gene3D" id="3.40.50.150">
    <property type="entry name" value="Vaccinia Virus protein VP39"/>
    <property type="match status" value="1"/>
</dbReference>
<accession>A0A5M6HNH0</accession>
<keyword evidence="2" id="KW-0489">Methyltransferase</keyword>
<dbReference type="SUPFAM" id="SSF53335">
    <property type="entry name" value="S-adenosyl-L-methionine-dependent methyltransferases"/>
    <property type="match status" value="1"/>
</dbReference>
<reference evidence="2 3" key="1">
    <citation type="submission" date="2019-09" db="EMBL/GenBank/DDBJ databases">
        <title>Draft Whole-Genome sequence of Blastochloris sulfoviridis DSM 729.</title>
        <authorList>
            <person name="Meyer T.E."/>
            <person name="Kyndt J.A."/>
        </authorList>
    </citation>
    <scope>NUCLEOTIDE SEQUENCE [LARGE SCALE GENOMIC DNA]</scope>
    <source>
        <strain evidence="2 3">DSM 729</strain>
    </source>
</reference>
<sequence length="291" mass="32779">MAAPQAACRTATPPIWRLILATETPRPRTKYYDHSNNRLVYRGASSDEGYWDGHWSKAQLERVLRESSRSPGCRMVVEVTRRFLPPGSRVLDGGCGLGDKVKALADAGYESYGVDYASRIVATLNASFPELRISHCDVRRIEVSDGFYHGYWSLGVIEHFYDGYDAIIAEAYRIIAPSGLLFVTVPAMSPLRRLKAKAGLYRPWPTDAPTPDDFYQFALPGAGIAARVQRQGFELLERRPLNGITGLSDEFPLLRWPLKVVWKLAYRPAERLLAGFSNHTDLFVFRRLAQL</sequence>
<dbReference type="InterPro" id="IPR013216">
    <property type="entry name" value="Methyltransf_11"/>
</dbReference>
<keyword evidence="3" id="KW-1185">Reference proteome</keyword>
<dbReference type="EMBL" id="VWPL01000038">
    <property type="protein sequence ID" value="KAA5597149.1"/>
    <property type="molecule type" value="Genomic_DNA"/>
</dbReference>
<dbReference type="OrthoDB" id="9802097at2"/>
<keyword evidence="2" id="KW-0808">Transferase</keyword>
<dbReference type="GO" id="GO:0008757">
    <property type="term" value="F:S-adenosylmethionine-dependent methyltransferase activity"/>
    <property type="evidence" value="ECO:0007669"/>
    <property type="project" value="InterPro"/>
</dbReference>
<evidence type="ECO:0000259" key="1">
    <source>
        <dbReference type="Pfam" id="PF08241"/>
    </source>
</evidence>
<evidence type="ECO:0000313" key="2">
    <source>
        <dbReference type="EMBL" id="KAA5597149.1"/>
    </source>
</evidence>
<dbReference type="Pfam" id="PF08241">
    <property type="entry name" value="Methyltransf_11"/>
    <property type="match status" value="1"/>
</dbReference>